<organism evidence="3 4">
    <name type="scientific">Gordonia phosphorivorans</name>
    <dbReference type="NCBI Taxonomy" id="1056982"/>
    <lineage>
        <taxon>Bacteria</taxon>
        <taxon>Bacillati</taxon>
        <taxon>Actinomycetota</taxon>
        <taxon>Actinomycetes</taxon>
        <taxon>Mycobacteriales</taxon>
        <taxon>Gordoniaceae</taxon>
        <taxon>Gordonia</taxon>
    </lineage>
</organism>
<evidence type="ECO:0000313" key="3">
    <source>
        <dbReference type="EMBL" id="MFC0315811.1"/>
    </source>
</evidence>
<reference evidence="3 4" key="1">
    <citation type="submission" date="2024-09" db="EMBL/GenBank/DDBJ databases">
        <authorList>
            <person name="Sun Q."/>
            <person name="Mori K."/>
        </authorList>
    </citation>
    <scope>NUCLEOTIDE SEQUENCE [LARGE SCALE GENOMIC DNA]</scope>
    <source>
        <strain evidence="3 4">CCM 7957</strain>
    </source>
</reference>
<keyword evidence="1" id="KW-0732">Signal</keyword>
<dbReference type="RefSeq" id="WP_382364879.1">
    <property type="nucleotide sequence ID" value="NZ_JBHLWV010000023.1"/>
</dbReference>
<gene>
    <name evidence="3" type="ORF">ACFFJD_13215</name>
</gene>
<feature type="domain" description="SAF" evidence="2">
    <location>
        <begin position="46"/>
        <end position="108"/>
    </location>
</feature>
<dbReference type="SMART" id="SM00858">
    <property type="entry name" value="SAF"/>
    <property type="match status" value="1"/>
</dbReference>
<dbReference type="Pfam" id="PF08666">
    <property type="entry name" value="SAF"/>
    <property type="match status" value="1"/>
</dbReference>
<feature type="chain" id="PRO_5046515857" evidence="1">
    <location>
        <begin position="38"/>
        <end position="193"/>
    </location>
</feature>
<dbReference type="Proteomes" id="UP001589783">
    <property type="component" value="Unassembled WGS sequence"/>
</dbReference>
<name>A0ABV6HA94_9ACTN</name>
<comment type="caution">
    <text evidence="3">The sequence shown here is derived from an EMBL/GenBank/DDBJ whole genome shotgun (WGS) entry which is preliminary data.</text>
</comment>
<feature type="signal peptide" evidence="1">
    <location>
        <begin position="1"/>
        <end position="37"/>
    </location>
</feature>
<dbReference type="Gene3D" id="3.90.1210.10">
    <property type="entry name" value="Antifreeze-like/N-acetylneuraminic acid synthase C-terminal domain"/>
    <property type="match status" value="1"/>
</dbReference>
<dbReference type="InterPro" id="IPR013974">
    <property type="entry name" value="SAF"/>
</dbReference>
<evidence type="ECO:0000259" key="2">
    <source>
        <dbReference type="SMART" id="SM00858"/>
    </source>
</evidence>
<keyword evidence="4" id="KW-1185">Reference proteome</keyword>
<sequence length="193" mass="19875">MHQPIRFRRPRSPHLRVVTLRRVAAVALLACAAAVLAIDRSQVRTDPVVVAAHDLRPGQVLGAGDVNLARVPAGSALPGTLRETTAAVGGTVTGAVTRGEAVTASRLLSSRLPAALTGDPRARLVSVRPADPEMAGLLRTGDVVDVIDEQAQILAAGAVVAVPAEPVLLAVEEKSARRVAAAGLANALTLVFH</sequence>
<accession>A0ABV6HA94</accession>
<proteinExistence type="predicted"/>
<evidence type="ECO:0000256" key="1">
    <source>
        <dbReference type="SAM" id="SignalP"/>
    </source>
</evidence>
<protein>
    <submittedName>
        <fullName evidence="3">SAF domain-containing protein</fullName>
    </submittedName>
</protein>
<evidence type="ECO:0000313" key="4">
    <source>
        <dbReference type="Proteomes" id="UP001589783"/>
    </source>
</evidence>
<dbReference type="CDD" id="cd11614">
    <property type="entry name" value="SAF_CpaB_FlgA_like"/>
    <property type="match status" value="1"/>
</dbReference>
<dbReference type="EMBL" id="JBHLWV010000023">
    <property type="protein sequence ID" value="MFC0315811.1"/>
    <property type="molecule type" value="Genomic_DNA"/>
</dbReference>